<dbReference type="InterPro" id="IPR011041">
    <property type="entry name" value="Quinoprot_gluc/sorb_DH_b-prop"/>
</dbReference>
<dbReference type="EMBL" id="CP036290">
    <property type="protein sequence ID" value="QDU84833.1"/>
    <property type="molecule type" value="Genomic_DNA"/>
</dbReference>
<sequence length="545" mass="57193" precursor="true">MYTRLSTLGLVAAAAICAAPTATAQTPLTTELVADGFTGPVWAGSPPGDDRIFVVEKRGTIQIIDGSGSVLPTPFLDINSLVGGFATGNDERGLYTMAFHPNFATNGKFFVYFYNNNDQTVARQYTLTSANVADASSGLTFYRVTQPFPNHNGGDLKFGPDGMLYLGTGDGGSANDPGCRAQNRLETLGKMLRFDVNNVVPTSGGNGNAAIPPTNPGVGDPTTDDLIWHTGLRNPWRWSFDRLTGEMYIADVGQNAREEVDVVPSNVGNLNFGWRVEEGTRNNGNGSCPPGTPAFGSSVYTRPVWEYTHSFGASISGGYVYRGCAIPDLQGEYFVADFLAGSSDIWSFSYTGTAVPFNNATQQRAAELDPPGSLGLGQISSFGEDGAGELLIVDYSGGEIFRIVPDGVAPAACPPLVSRFSRLSVSSGGTQYLELHAGASNAGSVYFMAGTTSGTFPGTPAGSLTLPINVDAYTLFLLQNPGALPLLNSIGVLDADGRAEARVRIAPGALDVSFVGTTLHHAYIVLDGIGTVTLASNAAECVLEP</sequence>
<name>A0A518D046_9BACT</name>
<protein>
    <submittedName>
        <fullName evidence="3">Glucose / Sorbosone dehydrogenase</fullName>
    </submittedName>
</protein>
<feature type="domain" description="Glucose/Sorbosone dehydrogenase" evidence="2">
    <location>
        <begin position="45"/>
        <end position="337"/>
    </location>
</feature>
<evidence type="ECO:0000313" key="3">
    <source>
        <dbReference type="EMBL" id="QDU84833.1"/>
    </source>
</evidence>
<dbReference type="SUPFAM" id="SSF50952">
    <property type="entry name" value="Soluble quinoprotein glucose dehydrogenase"/>
    <property type="match status" value="1"/>
</dbReference>
<dbReference type="Proteomes" id="UP000319342">
    <property type="component" value="Chromosome"/>
</dbReference>
<keyword evidence="1" id="KW-0732">Signal</keyword>
<dbReference type="InterPro" id="IPR012938">
    <property type="entry name" value="Glc/Sorbosone_DH"/>
</dbReference>
<dbReference type="Pfam" id="PF07995">
    <property type="entry name" value="GSDH"/>
    <property type="match status" value="1"/>
</dbReference>
<accession>A0A518D046</accession>
<evidence type="ECO:0000313" key="4">
    <source>
        <dbReference type="Proteomes" id="UP000319342"/>
    </source>
</evidence>
<feature type="signal peptide" evidence="1">
    <location>
        <begin position="1"/>
        <end position="24"/>
    </location>
</feature>
<dbReference type="Gene3D" id="2.120.10.30">
    <property type="entry name" value="TolB, C-terminal domain"/>
    <property type="match status" value="1"/>
</dbReference>
<keyword evidence="4" id="KW-1185">Reference proteome</keyword>
<feature type="chain" id="PRO_5021926286" evidence="1">
    <location>
        <begin position="25"/>
        <end position="545"/>
    </location>
</feature>
<dbReference type="PANTHER" id="PTHR19328:SF75">
    <property type="entry name" value="ALDOSE SUGAR DEHYDROGENASE YLII"/>
    <property type="match status" value="1"/>
</dbReference>
<dbReference type="AlphaFoldDB" id="A0A518D046"/>
<gene>
    <name evidence="3" type="ORF">Pla163_19490</name>
</gene>
<evidence type="ECO:0000259" key="2">
    <source>
        <dbReference type="Pfam" id="PF07995"/>
    </source>
</evidence>
<evidence type="ECO:0000256" key="1">
    <source>
        <dbReference type="SAM" id="SignalP"/>
    </source>
</evidence>
<dbReference type="RefSeq" id="WP_145187072.1">
    <property type="nucleotide sequence ID" value="NZ_CP036290.1"/>
</dbReference>
<dbReference type="PANTHER" id="PTHR19328">
    <property type="entry name" value="HEDGEHOG-INTERACTING PROTEIN"/>
    <property type="match status" value="1"/>
</dbReference>
<proteinExistence type="predicted"/>
<reference evidence="3 4" key="1">
    <citation type="submission" date="2019-02" db="EMBL/GenBank/DDBJ databases">
        <title>Deep-cultivation of Planctomycetes and their phenomic and genomic characterization uncovers novel biology.</title>
        <authorList>
            <person name="Wiegand S."/>
            <person name="Jogler M."/>
            <person name="Boedeker C."/>
            <person name="Pinto D."/>
            <person name="Vollmers J."/>
            <person name="Rivas-Marin E."/>
            <person name="Kohn T."/>
            <person name="Peeters S.H."/>
            <person name="Heuer A."/>
            <person name="Rast P."/>
            <person name="Oberbeckmann S."/>
            <person name="Bunk B."/>
            <person name="Jeske O."/>
            <person name="Meyerdierks A."/>
            <person name="Storesund J.E."/>
            <person name="Kallscheuer N."/>
            <person name="Luecker S."/>
            <person name="Lage O.M."/>
            <person name="Pohl T."/>
            <person name="Merkel B.J."/>
            <person name="Hornburger P."/>
            <person name="Mueller R.-W."/>
            <person name="Bruemmer F."/>
            <person name="Labrenz M."/>
            <person name="Spormann A.M."/>
            <person name="Op den Camp H."/>
            <person name="Overmann J."/>
            <person name="Amann R."/>
            <person name="Jetten M.S.M."/>
            <person name="Mascher T."/>
            <person name="Medema M.H."/>
            <person name="Devos D.P."/>
            <person name="Kaster A.-K."/>
            <person name="Ovreas L."/>
            <person name="Rohde M."/>
            <person name="Galperin M.Y."/>
            <person name="Jogler C."/>
        </authorList>
    </citation>
    <scope>NUCLEOTIDE SEQUENCE [LARGE SCALE GENOMIC DNA]</scope>
    <source>
        <strain evidence="3 4">Pla163</strain>
    </source>
</reference>
<dbReference type="InterPro" id="IPR011042">
    <property type="entry name" value="6-blade_b-propeller_TolB-like"/>
</dbReference>
<organism evidence="3 4">
    <name type="scientific">Rohdeia mirabilis</name>
    <dbReference type="NCBI Taxonomy" id="2528008"/>
    <lineage>
        <taxon>Bacteria</taxon>
        <taxon>Pseudomonadati</taxon>
        <taxon>Planctomycetota</taxon>
        <taxon>Planctomycetia</taxon>
        <taxon>Planctomycetia incertae sedis</taxon>
        <taxon>Rohdeia</taxon>
    </lineage>
</organism>
<dbReference type="OrthoDB" id="9770043at2"/>